<gene>
    <name evidence="9" type="ORF">F2P81_004794</name>
</gene>
<dbReference type="GO" id="GO:0005634">
    <property type="term" value="C:nucleus"/>
    <property type="evidence" value="ECO:0007669"/>
    <property type="project" value="UniProtKB-SubCell"/>
</dbReference>
<dbReference type="GO" id="GO:0030182">
    <property type="term" value="P:neuron differentiation"/>
    <property type="evidence" value="ECO:0007669"/>
    <property type="project" value="TreeGrafter"/>
</dbReference>
<dbReference type="SUPFAM" id="SSF46689">
    <property type="entry name" value="Homeodomain-like"/>
    <property type="match status" value="1"/>
</dbReference>
<reference evidence="9 10" key="1">
    <citation type="submission" date="2019-06" db="EMBL/GenBank/DDBJ databases">
        <title>Draft genomes of female and male turbot (Scophthalmus maximus).</title>
        <authorList>
            <person name="Xu H."/>
            <person name="Xu X.-W."/>
            <person name="Shao C."/>
            <person name="Chen S."/>
        </authorList>
    </citation>
    <scope>NUCLEOTIDE SEQUENCE [LARGE SCALE GENOMIC DNA]</scope>
    <source>
        <strain evidence="9">Ysfricsl-2016a</strain>
        <tissue evidence="9">Blood</tissue>
    </source>
</reference>
<feature type="DNA-binding region" description="Homeobox" evidence="6">
    <location>
        <begin position="341"/>
        <end position="403"/>
    </location>
</feature>
<dbReference type="PANTHER" id="PTHR11211:SF47">
    <property type="entry name" value="IROQUOIS HOMEOBOX PROTEIN 6A"/>
    <property type="match status" value="1"/>
</dbReference>
<dbReference type="AlphaFoldDB" id="A0A6A4TAI2"/>
<feature type="region of interest" description="Disordered" evidence="7">
    <location>
        <begin position="403"/>
        <end position="430"/>
    </location>
</feature>
<sequence length="751" mass="82878">MKRRPSRYVQDTLEYEPESQPTQQASLVARNGRAVNCSVNLAIDTKLTRISSALLLHNITVQKTDIALSSRRFCQCKVMEHIQLYIAQDICNCNLNNNSVLENLLSSRERPHHVWTSARVRHLDLRGTTTGNIISCRGHAIPGHLPAPCSSSEAERLVEAADWTPNWTKFKVVLHDMQVPLSGKYWLHMREKMPIHTVTRLVLTAVAVLWPFFVSANPSTTCCDSISRSVSDGTGGSQTAAASFCCPSYENRLLASSRTELNAALGMYSSPYAAASQNYANYFPYSTDPTSIYSTLNPQYDIKDGTGTLHSGISQTAAYYPYDHSLGQYQYDRYGTVDFNGTARRKNATRETTSTLKTWLYEHRKNPYPTKGEKIMLAIITKMTLTQVSTWFANARRRLKKENKMTWSPKNKAGDDRKDDLKSDQDCVTKDSSDCKEEKDLHLSDLEDMDGDDCDKLDSDSEKVAADEHDIQRVMAVSGGLQKRDCSSELQLSLTNSFHTFPCAVKSVGALPPLPADFLDPVASKAPSLTGPAAGTMSLSHFEATDKPRIWSLARTAASGVLLSPQQHGSDPRTGNSIGDCQLQSTRLTGAPAGQCGGMRGLHESSGVSNTESLFSEASSLHSKVYGTGSYSHKGLQLHCSSYAALADTCQYSIIEELLVFRVTVIGPTGQLKHSRMCTLIKVYHLGSTRKKKAHAAQTERSQFSGRTFTMSSSSSGTYNEQLLHLNTRYFHHISFTGIMRAGGKTHSRAV</sequence>
<comment type="caution">
    <text evidence="9">The sequence shown here is derived from an EMBL/GenBank/DDBJ whole genome shotgun (WGS) entry which is preliminary data.</text>
</comment>
<dbReference type="SMART" id="SM00389">
    <property type="entry name" value="HOX"/>
    <property type="match status" value="1"/>
</dbReference>
<evidence type="ECO:0000256" key="6">
    <source>
        <dbReference type="PROSITE-ProRule" id="PRU00108"/>
    </source>
</evidence>
<keyword evidence="3 6" id="KW-0238">DNA-binding</keyword>
<dbReference type="InterPro" id="IPR017970">
    <property type="entry name" value="Homeobox_CS"/>
</dbReference>
<evidence type="ECO:0000313" key="10">
    <source>
        <dbReference type="Proteomes" id="UP000438429"/>
    </source>
</evidence>
<dbReference type="InterPro" id="IPR009057">
    <property type="entry name" value="Homeodomain-like_sf"/>
</dbReference>
<dbReference type="GO" id="GO:0000981">
    <property type="term" value="F:DNA-binding transcription factor activity, RNA polymerase II-specific"/>
    <property type="evidence" value="ECO:0007669"/>
    <property type="project" value="InterPro"/>
</dbReference>
<evidence type="ECO:0000256" key="1">
    <source>
        <dbReference type="ARBA" id="ARBA00004123"/>
    </source>
</evidence>
<dbReference type="PROSITE" id="PS00027">
    <property type="entry name" value="HOMEOBOX_1"/>
    <property type="match status" value="1"/>
</dbReference>
<accession>A0A6A4TAI2</accession>
<dbReference type="PROSITE" id="PS50071">
    <property type="entry name" value="HOMEOBOX_2"/>
    <property type="match status" value="1"/>
</dbReference>
<evidence type="ECO:0000256" key="2">
    <source>
        <dbReference type="ARBA" id="ARBA00008446"/>
    </source>
</evidence>
<dbReference type="Proteomes" id="UP000438429">
    <property type="component" value="Unassembled WGS sequence"/>
</dbReference>
<dbReference type="GO" id="GO:0048468">
    <property type="term" value="P:cell development"/>
    <property type="evidence" value="ECO:0007669"/>
    <property type="project" value="TreeGrafter"/>
</dbReference>
<dbReference type="EMBL" id="VEVO01000004">
    <property type="protein sequence ID" value="KAF0043457.1"/>
    <property type="molecule type" value="Genomic_DNA"/>
</dbReference>
<evidence type="ECO:0000256" key="7">
    <source>
        <dbReference type="SAM" id="MobiDB-lite"/>
    </source>
</evidence>
<dbReference type="CDD" id="cd00086">
    <property type="entry name" value="homeodomain"/>
    <property type="match status" value="1"/>
</dbReference>
<evidence type="ECO:0000256" key="3">
    <source>
        <dbReference type="ARBA" id="ARBA00023125"/>
    </source>
</evidence>
<keyword evidence="4 6" id="KW-0371">Homeobox</keyword>
<dbReference type="Gene3D" id="1.10.10.60">
    <property type="entry name" value="Homeodomain-like"/>
    <property type="match status" value="1"/>
</dbReference>
<dbReference type="Pfam" id="PF05920">
    <property type="entry name" value="Homeobox_KN"/>
    <property type="match status" value="1"/>
</dbReference>
<evidence type="ECO:0000256" key="4">
    <source>
        <dbReference type="ARBA" id="ARBA00023155"/>
    </source>
</evidence>
<dbReference type="InterPro" id="IPR001356">
    <property type="entry name" value="HD"/>
</dbReference>
<comment type="subcellular location">
    <subcellularLocation>
        <location evidence="1 6">Nucleus</location>
    </subcellularLocation>
</comment>
<organism evidence="9 10">
    <name type="scientific">Scophthalmus maximus</name>
    <name type="common">Turbot</name>
    <name type="synonym">Psetta maxima</name>
    <dbReference type="NCBI Taxonomy" id="52904"/>
    <lineage>
        <taxon>Eukaryota</taxon>
        <taxon>Metazoa</taxon>
        <taxon>Chordata</taxon>
        <taxon>Craniata</taxon>
        <taxon>Vertebrata</taxon>
        <taxon>Euteleostomi</taxon>
        <taxon>Actinopterygii</taxon>
        <taxon>Neopterygii</taxon>
        <taxon>Teleostei</taxon>
        <taxon>Neoteleostei</taxon>
        <taxon>Acanthomorphata</taxon>
        <taxon>Carangaria</taxon>
        <taxon>Pleuronectiformes</taxon>
        <taxon>Pleuronectoidei</taxon>
        <taxon>Scophthalmidae</taxon>
        <taxon>Scophthalmus</taxon>
    </lineage>
</organism>
<feature type="compositionally biased region" description="Basic and acidic residues" evidence="7">
    <location>
        <begin position="412"/>
        <end position="430"/>
    </location>
</feature>
<name>A0A6A4TAI2_SCOMX</name>
<dbReference type="PANTHER" id="PTHR11211">
    <property type="entry name" value="IROQUOIS-CLASS HOMEODOMAIN PROTEIN IRX"/>
    <property type="match status" value="1"/>
</dbReference>
<dbReference type="FunFam" id="1.10.10.60:FF:000003">
    <property type="entry name" value="Iroquois-class homeobox protein IRX"/>
    <property type="match status" value="1"/>
</dbReference>
<keyword evidence="5 6" id="KW-0539">Nucleus</keyword>
<dbReference type="InterPro" id="IPR008422">
    <property type="entry name" value="KN_HD"/>
</dbReference>
<evidence type="ECO:0000259" key="8">
    <source>
        <dbReference type="PROSITE" id="PS50071"/>
    </source>
</evidence>
<comment type="similarity">
    <text evidence="2">Belongs to the TALE/IRO homeobox family.</text>
</comment>
<evidence type="ECO:0000256" key="5">
    <source>
        <dbReference type="ARBA" id="ARBA00023242"/>
    </source>
</evidence>
<evidence type="ECO:0000313" key="9">
    <source>
        <dbReference type="EMBL" id="KAF0043457.1"/>
    </source>
</evidence>
<proteinExistence type="inferred from homology"/>
<protein>
    <recommendedName>
        <fullName evidence="8">Homeobox domain-containing protein</fullName>
    </recommendedName>
</protein>
<dbReference type="GO" id="GO:0000978">
    <property type="term" value="F:RNA polymerase II cis-regulatory region sequence-specific DNA binding"/>
    <property type="evidence" value="ECO:0007669"/>
    <property type="project" value="TreeGrafter"/>
</dbReference>
<feature type="domain" description="Homeobox" evidence="8">
    <location>
        <begin position="339"/>
        <end position="402"/>
    </location>
</feature>